<dbReference type="Proteomes" id="UP001620645">
    <property type="component" value="Unassembled WGS sequence"/>
</dbReference>
<evidence type="ECO:0000313" key="4">
    <source>
        <dbReference type="Proteomes" id="UP001620645"/>
    </source>
</evidence>
<dbReference type="PANTHER" id="PTHR10640">
    <property type="entry name" value="METHYLTHIORIBULOSE-1-PHOSPHATE DEHYDRATASE"/>
    <property type="match status" value="1"/>
</dbReference>
<protein>
    <recommendedName>
        <fullName evidence="2">Class II aldolase/adducin N-terminal domain-containing protein</fullName>
    </recommendedName>
</protein>
<dbReference type="PANTHER" id="PTHR10640:SF7">
    <property type="entry name" value="METHYLTHIORIBULOSE-1-PHOSPHATE DEHYDRATASE"/>
    <property type="match status" value="1"/>
</dbReference>
<gene>
    <name evidence="3" type="ORF">niasHS_003236</name>
</gene>
<reference evidence="3 4" key="1">
    <citation type="submission" date="2024-10" db="EMBL/GenBank/DDBJ databases">
        <authorList>
            <person name="Kim D."/>
        </authorList>
    </citation>
    <scope>NUCLEOTIDE SEQUENCE [LARGE SCALE GENOMIC DNA]</scope>
    <source>
        <strain evidence="3">Taebaek</strain>
    </source>
</reference>
<dbReference type="InterPro" id="IPR036409">
    <property type="entry name" value="Aldolase_II/adducin_N_sf"/>
</dbReference>
<dbReference type="InterPro" id="IPR001303">
    <property type="entry name" value="Aldolase_II/adducin_N"/>
</dbReference>
<evidence type="ECO:0000259" key="2">
    <source>
        <dbReference type="SMART" id="SM01007"/>
    </source>
</evidence>
<dbReference type="Pfam" id="PF00596">
    <property type="entry name" value="Aldolase_II"/>
    <property type="match status" value="1"/>
</dbReference>
<keyword evidence="4" id="KW-1185">Reference proteome</keyword>
<dbReference type="SUPFAM" id="SSF53639">
    <property type="entry name" value="AraD/HMP-PK domain-like"/>
    <property type="match status" value="1"/>
</dbReference>
<proteinExistence type="inferred from homology"/>
<dbReference type="Gene3D" id="3.40.225.10">
    <property type="entry name" value="Class II aldolase/adducin N-terminal domain"/>
    <property type="match status" value="1"/>
</dbReference>
<dbReference type="AlphaFoldDB" id="A0ABD2KFX4"/>
<comment type="similarity">
    <text evidence="1">Belongs to the aldolase class II family. Adducin subfamily.</text>
</comment>
<name>A0ABD2KFX4_HETSC</name>
<sequence length="296" mass="33968">MPLKALRGISPCTKSTYDREEKEELRAALKKEEEAKKKQLEIRKKMSVVVERVNDDGTEGWSDNVPITKARMAELIRHFYNLGWMRDNGAGMAVRFKCPKTGELLILNSSNSLAKEIFNENEHFVMKSAGTILKRPADPDRTPTAPYYLLRDNPDLVCVVHTHTKWGNLITQLIQGDKFMISGQEMIQGCENRQTKRRMENVDTLVVPIIETEINEFVLCPQLMKTLCRYPEASGVLVRGHGFFVFGSNTWQRTKMMLECYEYLFELGCEMLRFGIPLVKNDEDQNSITKIDIPAL</sequence>
<evidence type="ECO:0000256" key="1">
    <source>
        <dbReference type="ARBA" id="ARBA00006274"/>
    </source>
</evidence>
<dbReference type="EMBL" id="JBICCN010000026">
    <property type="protein sequence ID" value="KAL3101827.1"/>
    <property type="molecule type" value="Genomic_DNA"/>
</dbReference>
<evidence type="ECO:0000313" key="3">
    <source>
        <dbReference type="EMBL" id="KAL3101827.1"/>
    </source>
</evidence>
<organism evidence="3 4">
    <name type="scientific">Heterodera schachtii</name>
    <name type="common">Sugarbeet cyst nematode worm</name>
    <name type="synonym">Tylenchus schachtii</name>
    <dbReference type="NCBI Taxonomy" id="97005"/>
    <lineage>
        <taxon>Eukaryota</taxon>
        <taxon>Metazoa</taxon>
        <taxon>Ecdysozoa</taxon>
        <taxon>Nematoda</taxon>
        <taxon>Chromadorea</taxon>
        <taxon>Rhabditida</taxon>
        <taxon>Tylenchina</taxon>
        <taxon>Tylenchomorpha</taxon>
        <taxon>Tylenchoidea</taxon>
        <taxon>Heteroderidae</taxon>
        <taxon>Heteroderinae</taxon>
        <taxon>Heterodera</taxon>
    </lineage>
</organism>
<accession>A0ABD2KFX4</accession>
<feature type="domain" description="Class II aldolase/adducin N-terminal" evidence="2">
    <location>
        <begin position="70"/>
        <end position="269"/>
    </location>
</feature>
<comment type="caution">
    <text evidence="3">The sequence shown here is derived from an EMBL/GenBank/DDBJ whole genome shotgun (WGS) entry which is preliminary data.</text>
</comment>
<dbReference type="SMART" id="SM01007">
    <property type="entry name" value="Aldolase_II"/>
    <property type="match status" value="1"/>
</dbReference>